<evidence type="ECO:0000313" key="2">
    <source>
        <dbReference type="EMBL" id="KAK2148510.1"/>
    </source>
</evidence>
<comment type="caution">
    <text evidence="2">The sequence shown here is derived from an EMBL/GenBank/DDBJ whole genome shotgun (WGS) entry which is preliminary data.</text>
</comment>
<name>A0AAD9MWY9_RIDPI</name>
<dbReference type="AlphaFoldDB" id="A0AAD9MWY9"/>
<gene>
    <name evidence="2" type="ORF">NP493_3192g00009</name>
</gene>
<feature type="compositionally biased region" description="Polar residues" evidence="1">
    <location>
        <begin position="1"/>
        <end position="12"/>
    </location>
</feature>
<dbReference type="EMBL" id="JAODUO010003177">
    <property type="protein sequence ID" value="KAK2148510.1"/>
    <property type="molecule type" value="Genomic_DNA"/>
</dbReference>
<reference evidence="2" key="1">
    <citation type="journal article" date="2023" name="Mol. Biol. Evol.">
        <title>Third-Generation Sequencing Reveals the Adaptive Role of the Epigenome in Three Deep-Sea Polychaetes.</title>
        <authorList>
            <person name="Perez M."/>
            <person name="Aroh O."/>
            <person name="Sun Y."/>
            <person name="Lan Y."/>
            <person name="Juniper S.K."/>
            <person name="Young C.R."/>
            <person name="Angers B."/>
            <person name="Qian P.Y."/>
        </authorList>
    </citation>
    <scope>NUCLEOTIDE SEQUENCE</scope>
    <source>
        <strain evidence="2">R07B-5</strain>
    </source>
</reference>
<protein>
    <submittedName>
        <fullName evidence="2">Uncharacterized protein</fullName>
    </submittedName>
</protein>
<evidence type="ECO:0000256" key="1">
    <source>
        <dbReference type="SAM" id="MobiDB-lite"/>
    </source>
</evidence>
<evidence type="ECO:0000313" key="3">
    <source>
        <dbReference type="Proteomes" id="UP001209878"/>
    </source>
</evidence>
<feature type="compositionally biased region" description="Low complexity" evidence="1">
    <location>
        <begin position="25"/>
        <end position="34"/>
    </location>
</feature>
<feature type="region of interest" description="Disordered" evidence="1">
    <location>
        <begin position="1"/>
        <end position="69"/>
    </location>
</feature>
<sequence length="91" mass="10522">MQLKLSSRSTMCLRNLRQHRKRDSLPSSDSPRLSYASVRSARRQSFGRSTQTCRHRRRQHSRRSTSMSSCHLQNLSMSCPVTQVSLLPLGY</sequence>
<feature type="compositionally biased region" description="Basic residues" evidence="1">
    <location>
        <begin position="53"/>
        <end position="63"/>
    </location>
</feature>
<accession>A0AAD9MWY9</accession>
<dbReference type="Proteomes" id="UP001209878">
    <property type="component" value="Unassembled WGS sequence"/>
</dbReference>
<organism evidence="2 3">
    <name type="scientific">Ridgeia piscesae</name>
    <name type="common">Tubeworm</name>
    <dbReference type="NCBI Taxonomy" id="27915"/>
    <lineage>
        <taxon>Eukaryota</taxon>
        <taxon>Metazoa</taxon>
        <taxon>Spiralia</taxon>
        <taxon>Lophotrochozoa</taxon>
        <taxon>Annelida</taxon>
        <taxon>Polychaeta</taxon>
        <taxon>Sedentaria</taxon>
        <taxon>Canalipalpata</taxon>
        <taxon>Sabellida</taxon>
        <taxon>Siboglinidae</taxon>
        <taxon>Ridgeia</taxon>
    </lineage>
</organism>
<proteinExistence type="predicted"/>
<keyword evidence="3" id="KW-1185">Reference proteome</keyword>